<dbReference type="RefSeq" id="WP_210854377.1">
    <property type="nucleotide sequence ID" value="NZ_JAGQDD010000008.1"/>
</dbReference>
<comment type="caution">
    <text evidence="6">The sequence shown here is derived from an EMBL/GenBank/DDBJ whole genome shotgun (WGS) entry which is preliminary data.</text>
</comment>
<dbReference type="InterPro" id="IPR035919">
    <property type="entry name" value="EAL_sf"/>
</dbReference>
<dbReference type="PROSITE" id="PS50887">
    <property type="entry name" value="GGDEF"/>
    <property type="match status" value="1"/>
</dbReference>
<dbReference type="SUPFAM" id="SSF52172">
    <property type="entry name" value="CheY-like"/>
    <property type="match status" value="1"/>
</dbReference>
<feature type="modified residue" description="4-aspartylphosphate" evidence="1">
    <location>
        <position position="631"/>
    </location>
</feature>
<evidence type="ECO:0000313" key="6">
    <source>
        <dbReference type="EMBL" id="MBQ0931401.1"/>
    </source>
</evidence>
<dbReference type="Gene3D" id="3.30.70.270">
    <property type="match status" value="1"/>
</dbReference>
<dbReference type="Gene3D" id="3.20.20.450">
    <property type="entry name" value="EAL domain"/>
    <property type="match status" value="1"/>
</dbReference>
<dbReference type="SUPFAM" id="SSF55785">
    <property type="entry name" value="PYP-like sensor domain (PAS domain)"/>
    <property type="match status" value="1"/>
</dbReference>
<dbReference type="EMBL" id="JAGQDD010000008">
    <property type="protein sequence ID" value="MBQ0931401.1"/>
    <property type="molecule type" value="Genomic_DNA"/>
</dbReference>
<evidence type="ECO:0000259" key="3">
    <source>
        <dbReference type="PROSITE" id="PS50110"/>
    </source>
</evidence>
<accession>A0A940YA33</accession>
<dbReference type="SMART" id="SM00052">
    <property type="entry name" value="EAL"/>
    <property type="match status" value="1"/>
</dbReference>
<evidence type="ECO:0000259" key="4">
    <source>
        <dbReference type="PROSITE" id="PS50883"/>
    </source>
</evidence>
<dbReference type="Proteomes" id="UP000676246">
    <property type="component" value="Unassembled WGS sequence"/>
</dbReference>
<dbReference type="InterPro" id="IPR043128">
    <property type="entry name" value="Rev_trsase/Diguanyl_cyclase"/>
</dbReference>
<evidence type="ECO:0000256" key="2">
    <source>
        <dbReference type="SAM" id="Coils"/>
    </source>
</evidence>
<dbReference type="SUPFAM" id="SSF55073">
    <property type="entry name" value="Nucleotide cyclase"/>
    <property type="match status" value="1"/>
</dbReference>
<dbReference type="SMART" id="SM00267">
    <property type="entry name" value="GGDEF"/>
    <property type="match status" value="1"/>
</dbReference>
<keyword evidence="1" id="KW-0597">Phosphoprotein</keyword>
<organism evidence="6 7">
    <name type="scientific">Ideonella alba</name>
    <dbReference type="NCBI Taxonomy" id="2824118"/>
    <lineage>
        <taxon>Bacteria</taxon>
        <taxon>Pseudomonadati</taxon>
        <taxon>Pseudomonadota</taxon>
        <taxon>Betaproteobacteria</taxon>
        <taxon>Burkholderiales</taxon>
        <taxon>Sphaerotilaceae</taxon>
        <taxon>Ideonella</taxon>
    </lineage>
</organism>
<dbReference type="Pfam" id="PF00072">
    <property type="entry name" value="Response_reg"/>
    <property type="match status" value="1"/>
</dbReference>
<feature type="domain" description="EAL" evidence="4">
    <location>
        <begin position="313"/>
        <end position="567"/>
    </location>
</feature>
<gene>
    <name evidence="6" type="ORF">KAK03_12985</name>
</gene>
<feature type="domain" description="GGDEF" evidence="5">
    <location>
        <begin position="171"/>
        <end position="303"/>
    </location>
</feature>
<dbReference type="SMART" id="SM00448">
    <property type="entry name" value="REC"/>
    <property type="match status" value="1"/>
</dbReference>
<protein>
    <submittedName>
        <fullName evidence="6">EAL domain-containing protein</fullName>
    </submittedName>
</protein>
<dbReference type="Pfam" id="PF00563">
    <property type="entry name" value="EAL"/>
    <property type="match status" value="1"/>
</dbReference>
<keyword evidence="7" id="KW-1185">Reference proteome</keyword>
<dbReference type="InterPro" id="IPR000160">
    <property type="entry name" value="GGDEF_dom"/>
</dbReference>
<keyword evidence="2" id="KW-0175">Coiled coil</keyword>
<dbReference type="InterPro" id="IPR035965">
    <property type="entry name" value="PAS-like_dom_sf"/>
</dbReference>
<dbReference type="CDD" id="cd17569">
    <property type="entry name" value="REC_HupR-like"/>
    <property type="match status" value="1"/>
</dbReference>
<dbReference type="PROSITE" id="PS50883">
    <property type="entry name" value="EAL"/>
    <property type="match status" value="1"/>
</dbReference>
<name>A0A940YA33_9BURK</name>
<dbReference type="PROSITE" id="PS50110">
    <property type="entry name" value="RESPONSE_REGULATORY"/>
    <property type="match status" value="1"/>
</dbReference>
<dbReference type="PANTHER" id="PTHR44757">
    <property type="entry name" value="DIGUANYLATE CYCLASE DGCP"/>
    <property type="match status" value="1"/>
</dbReference>
<dbReference type="InterPro" id="IPR011006">
    <property type="entry name" value="CheY-like_superfamily"/>
</dbReference>
<sequence>MTTATDILLDEPLADMLRQCESLCQAGSFVVSGPDWRVRPSAGLLTLLGLPAQAPDQPLDTLTWVPEAERKLLAHLWRNAQPGTVFDLRHTVLTADGRRLQVLHRGLLRRAASEPDGPSGFAVLHDVTAQREAEERLHALSNANETTGLPNRAWLLQKLDIAVSASSWDQRGFSVLSIDVPRIAELASSMGFGAADALAGALAARLRALRSRDEFVAQMGSSEFALVIRHPTGLPRETIEARARAVIDALEQPVRLGRVDVHPRCRIGVAAYPDDGPAGPRVLEAAQTARADAGTTTPISFHTEDADERNLRALALENELRHALEHGEFRLHYQPQVSLQGGEICGVEALLRWFRADGSSVAPSEFLPVAERSGLVAAIGDWVLREACRQAVAWRQAGVPATRIAINLSPVQFQVGDVAQSIRSAMDLSGARAADLGLELTESALLHDGDRVADTLGALQASGLEISLDDFGTGFSSLSRLRQLPIDVLKIDRSFVQDVTTSAEAASVVRSIINLAHGLKVRVLAEGVETEGQLRLLASAGCDAIQGYFFSPPVDADTLATMLRTRRQLPAELAGTRTRSRTLLLVDDEENILSSLRRLFRRDGYKLLTATSGEQALALLATTEVDVIVSDQRMPGMVGVDFLRRAKELWPDTIRMTLSGFTDLQTIIDAVNEGAVFKFLTKPWDDDRLREHVAQAFRQKELADENRRLTQALARASIEQASLNRRMSSLLAQQREQAELVEAGAGGVRDLLELMPAAVLGIDPEGTLAYLNERASELFPQALGSLGLPPAPELASVLAQLRGGQPQGVITLGDQQWRGWLRHIDGAEFNRGDLLVLLPCCTEAA</sequence>
<dbReference type="CDD" id="cd01948">
    <property type="entry name" value="EAL"/>
    <property type="match status" value="1"/>
</dbReference>
<dbReference type="InterPro" id="IPR029787">
    <property type="entry name" value="Nucleotide_cyclase"/>
</dbReference>
<dbReference type="Pfam" id="PF00990">
    <property type="entry name" value="GGDEF"/>
    <property type="match status" value="1"/>
</dbReference>
<dbReference type="InterPro" id="IPR052155">
    <property type="entry name" value="Biofilm_reg_signaling"/>
</dbReference>
<feature type="domain" description="Response regulatory" evidence="3">
    <location>
        <begin position="582"/>
        <end position="697"/>
    </location>
</feature>
<dbReference type="AlphaFoldDB" id="A0A940YA33"/>
<proteinExistence type="predicted"/>
<dbReference type="SUPFAM" id="SSF141868">
    <property type="entry name" value="EAL domain-like"/>
    <property type="match status" value="1"/>
</dbReference>
<reference evidence="6 7" key="1">
    <citation type="submission" date="2021-04" db="EMBL/GenBank/DDBJ databases">
        <title>The genome sequence of Ideonella sp. 3Y2.</title>
        <authorList>
            <person name="Liu Y."/>
        </authorList>
    </citation>
    <scope>NUCLEOTIDE SEQUENCE [LARGE SCALE GENOMIC DNA]</scope>
    <source>
        <strain evidence="6 7">3Y2</strain>
    </source>
</reference>
<evidence type="ECO:0000259" key="5">
    <source>
        <dbReference type="PROSITE" id="PS50887"/>
    </source>
</evidence>
<evidence type="ECO:0000313" key="7">
    <source>
        <dbReference type="Proteomes" id="UP000676246"/>
    </source>
</evidence>
<dbReference type="GO" id="GO:0000160">
    <property type="term" value="P:phosphorelay signal transduction system"/>
    <property type="evidence" value="ECO:0007669"/>
    <property type="project" value="InterPro"/>
</dbReference>
<dbReference type="PANTHER" id="PTHR44757:SF2">
    <property type="entry name" value="BIOFILM ARCHITECTURE MAINTENANCE PROTEIN MBAA"/>
    <property type="match status" value="1"/>
</dbReference>
<evidence type="ECO:0000256" key="1">
    <source>
        <dbReference type="PROSITE-ProRule" id="PRU00169"/>
    </source>
</evidence>
<feature type="coiled-coil region" evidence="2">
    <location>
        <begin position="699"/>
        <end position="726"/>
    </location>
</feature>
<dbReference type="InterPro" id="IPR001789">
    <property type="entry name" value="Sig_transdc_resp-reg_receiver"/>
</dbReference>
<dbReference type="Gene3D" id="3.40.50.2300">
    <property type="match status" value="1"/>
</dbReference>
<dbReference type="InterPro" id="IPR001633">
    <property type="entry name" value="EAL_dom"/>
</dbReference>